<reference evidence="2 3" key="1">
    <citation type="submission" date="2018-08" db="EMBL/GenBank/DDBJ databases">
        <title>Genomic Encyclopedia of Type Strains, Phase IV (KMG-IV): sequencing the most valuable type-strain genomes for metagenomic binning, comparative biology and taxonomic classification.</title>
        <authorList>
            <person name="Goeker M."/>
        </authorList>
    </citation>
    <scope>NUCLEOTIDE SEQUENCE [LARGE SCALE GENOMIC DNA]</scope>
    <source>
        <strain evidence="2 3">DSM 17274</strain>
    </source>
</reference>
<gene>
    <name evidence="2" type="ORF">DFR63_0371</name>
</gene>
<dbReference type="Proteomes" id="UP000257076">
    <property type="component" value="Unassembled WGS sequence"/>
</dbReference>
<accession>A0A3E0B044</accession>
<dbReference type="PROSITE" id="PS51257">
    <property type="entry name" value="PROKAR_LIPOPROTEIN"/>
    <property type="match status" value="1"/>
</dbReference>
<dbReference type="EMBL" id="QUMW01000009">
    <property type="protein sequence ID" value="REG25337.1"/>
    <property type="molecule type" value="Genomic_DNA"/>
</dbReference>
<evidence type="ECO:0000313" key="3">
    <source>
        <dbReference type="Proteomes" id="UP000257076"/>
    </source>
</evidence>
<organism evidence="2 3">
    <name type="scientific">Jeotgalicoccus halotolerans</name>
    <dbReference type="NCBI Taxonomy" id="157227"/>
    <lineage>
        <taxon>Bacteria</taxon>
        <taxon>Bacillati</taxon>
        <taxon>Bacillota</taxon>
        <taxon>Bacilli</taxon>
        <taxon>Bacillales</taxon>
        <taxon>Staphylococcaceae</taxon>
        <taxon>Jeotgalicoccus</taxon>
    </lineage>
</organism>
<dbReference type="RefSeq" id="WP_115884037.1">
    <property type="nucleotide sequence ID" value="NZ_CBCSHX010000001.1"/>
</dbReference>
<dbReference type="OrthoDB" id="2418259at2"/>
<comment type="caution">
    <text evidence="2">The sequence shown here is derived from an EMBL/GenBank/DDBJ whole genome shotgun (WGS) entry which is preliminary data.</text>
</comment>
<name>A0A3E0B044_9STAP</name>
<sequence length="136" mass="15154">MKKLLLLSGLTLVLAACGNSTEEAEGEEAHEPHEETAEHHHEQVLDINLTVDNEDNPSVISVELLKEDEAYEADRVRFEVEDTETAEITWLNAESEGDGIYTAETAQVEPGEYSVTAHINGPEDLHEHTDDIFEIE</sequence>
<keyword evidence="3" id="KW-1185">Reference proteome</keyword>
<feature type="compositionally biased region" description="Basic and acidic residues" evidence="1">
    <location>
        <begin position="27"/>
        <end position="41"/>
    </location>
</feature>
<protein>
    <recommendedName>
        <fullName evidence="4">YtkA-like protein</fullName>
    </recommendedName>
</protein>
<evidence type="ECO:0000313" key="2">
    <source>
        <dbReference type="EMBL" id="REG25337.1"/>
    </source>
</evidence>
<evidence type="ECO:0008006" key="4">
    <source>
        <dbReference type="Google" id="ProtNLM"/>
    </source>
</evidence>
<proteinExistence type="predicted"/>
<feature type="region of interest" description="Disordered" evidence="1">
    <location>
        <begin position="21"/>
        <end position="41"/>
    </location>
</feature>
<evidence type="ECO:0000256" key="1">
    <source>
        <dbReference type="SAM" id="MobiDB-lite"/>
    </source>
</evidence>
<dbReference type="AlphaFoldDB" id="A0A3E0B044"/>